<evidence type="ECO:0000256" key="3">
    <source>
        <dbReference type="ARBA" id="ARBA00022691"/>
    </source>
</evidence>
<accession>A0A7H8QSD0</accession>
<dbReference type="Gene3D" id="1.10.10.10">
    <property type="entry name" value="Winged helix-like DNA-binding domain superfamily/Winged helix DNA-binding domain"/>
    <property type="match status" value="1"/>
</dbReference>
<dbReference type="InterPro" id="IPR001077">
    <property type="entry name" value="COMT_C"/>
</dbReference>
<sequence>MASVTQQAIGDKSDIQATVQQIVAQVAQFEQDEPGSREKLIQTARSLIQSLETPMESILWMIWSEPTRYIAARLALDLKIFETLIEDNARPKSVDDLTAPSGASPQLVKRISRKLATMKMINETGVDEYAANDFTHALNIPKYRDGIRFCFDSAGPSFANMPQYFADTKYQNPQNANNGPFQYAHQNKSAFAWLNEHPEVFQAFQSYIHGQREDRPSWTDEGFYPVHERLVDGLEPEGESSALVDIGGGLGQVLVDFITVTPGWKGRLILQEQEPVCQLAKASGIDQRVEVMVHDFFTAQPIKGARAYYLRNILHDWPDADCRKILAHIKDVMKPGYSKILINDSVLADRDPSWQHASLDLYMMALTAAQERSEREWYDLINSCGLKIEGIWSKGEGNESIIEVVI</sequence>
<dbReference type="InterPro" id="IPR036390">
    <property type="entry name" value="WH_DNA-bd_sf"/>
</dbReference>
<keyword evidence="2" id="KW-0808">Transferase</keyword>
<keyword evidence="7" id="KW-1185">Reference proteome</keyword>
<evidence type="ECO:0000256" key="2">
    <source>
        <dbReference type="ARBA" id="ARBA00022679"/>
    </source>
</evidence>
<dbReference type="Pfam" id="PF00891">
    <property type="entry name" value="Methyltransf_2"/>
    <property type="match status" value="1"/>
</dbReference>
<evidence type="ECO:0000313" key="6">
    <source>
        <dbReference type="EMBL" id="QKX56678.1"/>
    </source>
</evidence>
<name>A0A7H8QSD0_TALRU</name>
<dbReference type="Proteomes" id="UP000509510">
    <property type="component" value="Chromosome II"/>
</dbReference>
<dbReference type="OrthoDB" id="1535081at2759"/>
<dbReference type="Gene3D" id="3.40.50.150">
    <property type="entry name" value="Vaccinia Virus protein VP39"/>
    <property type="match status" value="1"/>
</dbReference>
<dbReference type="EMBL" id="CP055899">
    <property type="protein sequence ID" value="QKX56678.1"/>
    <property type="molecule type" value="Genomic_DNA"/>
</dbReference>
<dbReference type="GO" id="GO:0032259">
    <property type="term" value="P:methylation"/>
    <property type="evidence" value="ECO:0007669"/>
    <property type="project" value="UniProtKB-KW"/>
</dbReference>
<dbReference type="SUPFAM" id="SSF46785">
    <property type="entry name" value="Winged helix' DNA-binding domain"/>
    <property type="match status" value="1"/>
</dbReference>
<dbReference type="GeneID" id="55991287"/>
<dbReference type="SUPFAM" id="SSF53335">
    <property type="entry name" value="S-adenosyl-L-methionine-dependent methyltransferases"/>
    <property type="match status" value="1"/>
</dbReference>
<gene>
    <name evidence="6" type="ORF">TRUGW13939_03784</name>
</gene>
<dbReference type="AlphaFoldDB" id="A0A7H8QSD0"/>
<evidence type="ECO:0000256" key="1">
    <source>
        <dbReference type="ARBA" id="ARBA00022603"/>
    </source>
</evidence>
<reference evidence="7" key="1">
    <citation type="submission" date="2020-06" db="EMBL/GenBank/DDBJ databases">
        <title>A chromosome-scale genome assembly of Talaromyces rugulosus W13939.</title>
        <authorList>
            <person name="Wang B."/>
            <person name="Guo L."/>
            <person name="Ye K."/>
            <person name="Wang L."/>
        </authorList>
    </citation>
    <scope>NUCLEOTIDE SEQUENCE [LARGE SCALE GENOMIC DNA]</scope>
    <source>
        <strain evidence="7">W13939</strain>
    </source>
</reference>
<evidence type="ECO:0000256" key="4">
    <source>
        <dbReference type="PIRSR" id="PIRSR005739-1"/>
    </source>
</evidence>
<keyword evidence="1" id="KW-0489">Methyltransferase</keyword>
<feature type="active site" description="Proton acceptor" evidence="4">
    <location>
        <position position="315"/>
    </location>
</feature>
<dbReference type="PANTHER" id="PTHR43712">
    <property type="entry name" value="PUTATIVE (AFU_ORTHOLOGUE AFUA_4G14580)-RELATED"/>
    <property type="match status" value="1"/>
</dbReference>
<protein>
    <recommendedName>
        <fullName evidence="5">O-methyltransferase C-terminal domain-containing protein</fullName>
    </recommendedName>
</protein>
<dbReference type="PANTHER" id="PTHR43712:SF1">
    <property type="entry name" value="HYPOTHETICAL O-METHYLTRANSFERASE (EUROFUNG)-RELATED"/>
    <property type="match status" value="1"/>
</dbReference>
<dbReference type="InterPro" id="IPR016461">
    <property type="entry name" value="COMT-like"/>
</dbReference>
<dbReference type="RefSeq" id="XP_035342856.1">
    <property type="nucleotide sequence ID" value="XM_035486963.1"/>
</dbReference>
<dbReference type="KEGG" id="trg:TRUGW13939_03784"/>
<proteinExistence type="predicted"/>
<evidence type="ECO:0000313" key="7">
    <source>
        <dbReference type="Proteomes" id="UP000509510"/>
    </source>
</evidence>
<dbReference type="InterPro" id="IPR036388">
    <property type="entry name" value="WH-like_DNA-bd_sf"/>
</dbReference>
<dbReference type="PROSITE" id="PS51683">
    <property type="entry name" value="SAM_OMT_II"/>
    <property type="match status" value="1"/>
</dbReference>
<organism evidence="6 7">
    <name type="scientific">Talaromyces rugulosus</name>
    <name type="common">Penicillium rugulosum</name>
    <dbReference type="NCBI Taxonomy" id="121627"/>
    <lineage>
        <taxon>Eukaryota</taxon>
        <taxon>Fungi</taxon>
        <taxon>Dikarya</taxon>
        <taxon>Ascomycota</taxon>
        <taxon>Pezizomycotina</taxon>
        <taxon>Eurotiomycetes</taxon>
        <taxon>Eurotiomycetidae</taxon>
        <taxon>Eurotiales</taxon>
        <taxon>Trichocomaceae</taxon>
        <taxon>Talaromyces</taxon>
        <taxon>Talaromyces sect. Islandici</taxon>
    </lineage>
</organism>
<evidence type="ECO:0000259" key="5">
    <source>
        <dbReference type="Pfam" id="PF00891"/>
    </source>
</evidence>
<feature type="domain" description="O-methyltransferase C-terminal" evidence="5">
    <location>
        <begin position="241"/>
        <end position="385"/>
    </location>
</feature>
<dbReference type="InterPro" id="IPR029063">
    <property type="entry name" value="SAM-dependent_MTases_sf"/>
</dbReference>
<dbReference type="PIRSF" id="PIRSF005739">
    <property type="entry name" value="O-mtase"/>
    <property type="match status" value="1"/>
</dbReference>
<dbReference type="GO" id="GO:0008171">
    <property type="term" value="F:O-methyltransferase activity"/>
    <property type="evidence" value="ECO:0007669"/>
    <property type="project" value="InterPro"/>
</dbReference>
<keyword evidence="3" id="KW-0949">S-adenosyl-L-methionine</keyword>